<keyword evidence="3" id="KW-0269">Exonuclease</keyword>
<dbReference type="InterPro" id="IPR041796">
    <property type="entry name" value="Mre11_N"/>
</dbReference>
<evidence type="ECO:0000313" key="3">
    <source>
        <dbReference type="EMBL" id="SES98513.1"/>
    </source>
</evidence>
<dbReference type="PANTHER" id="PTHR30337:SF7">
    <property type="entry name" value="PHOSPHOESTERASE"/>
    <property type="match status" value="1"/>
</dbReference>
<dbReference type="Gene3D" id="3.60.21.10">
    <property type="match status" value="1"/>
</dbReference>
<gene>
    <name evidence="3" type="ORF">SAMN05421676_102275</name>
</gene>
<dbReference type="PANTHER" id="PTHR30337">
    <property type="entry name" value="COMPONENT OF ATP-DEPENDENT DSDNA EXONUCLEASE"/>
    <property type="match status" value="1"/>
</dbReference>
<evidence type="ECO:0000256" key="1">
    <source>
        <dbReference type="ARBA" id="ARBA00022801"/>
    </source>
</evidence>
<protein>
    <submittedName>
        <fullName evidence="3">DNA repair exonuclease SbcCD nuclease subunit</fullName>
    </submittedName>
</protein>
<dbReference type="Pfam" id="PF00149">
    <property type="entry name" value="Metallophos"/>
    <property type="match status" value="1"/>
</dbReference>
<feature type="domain" description="Calcineurin-like phosphoesterase" evidence="2">
    <location>
        <begin position="5"/>
        <end position="203"/>
    </location>
</feature>
<name>A0A1I0AVW0_9BACI</name>
<dbReference type="InterPro" id="IPR050535">
    <property type="entry name" value="DNA_Repair-Maintenance_Comp"/>
</dbReference>
<dbReference type="RefSeq" id="WP_177167166.1">
    <property type="nucleotide sequence ID" value="NZ_FOHJ01000002.1"/>
</dbReference>
<keyword evidence="4" id="KW-1185">Reference proteome</keyword>
<dbReference type="GO" id="GO:0004527">
    <property type="term" value="F:exonuclease activity"/>
    <property type="evidence" value="ECO:0007669"/>
    <property type="project" value="UniProtKB-KW"/>
</dbReference>
<dbReference type="AlphaFoldDB" id="A0A1I0AVW0"/>
<dbReference type="Proteomes" id="UP000199095">
    <property type="component" value="Unassembled WGS sequence"/>
</dbReference>
<sequence length="408" mass="48118">MRKPLRFLHTADLHLDSPFKGMANVPKRLFQQMVNSTFQAFDRLIETAITYQVDFVLMVGDLFDEEARSLKAQMKVRQGLEKLHQHNIDVFISFGNHDHLGGTFFHMDYPENVHFFQSEQVTSIPFYQEGMHVANIYGFSYENRAVYEEKVNEYVTTNEPIYHIGILHGSLSTNQEHDVYAPFRLTDFRDSHMDYWALGHIHKREELMTSPPVVYPGNIQGRHINEPGEKGVYVIDVKDNYCEKLFVPTQAFRFESLELDLTDCTSIDEVEVRLQHQKETVRSTIGSALIRFSIKINQTSIPHIDKQVTQELQDLLNEMEEFEQDWMWIEKIKVEKMQSWTKEELKRSNHFIGELVRVFEHDRSWIESLTELTDHREFRKLLEPLSDDELSEIKDEAEELLLEELMKE</sequence>
<organism evidence="3 4">
    <name type="scientific">Salinibacillus kushneri</name>
    <dbReference type="NCBI Taxonomy" id="237682"/>
    <lineage>
        <taxon>Bacteria</taxon>
        <taxon>Bacillati</taxon>
        <taxon>Bacillota</taxon>
        <taxon>Bacilli</taxon>
        <taxon>Bacillales</taxon>
        <taxon>Bacillaceae</taxon>
        <taxon>Salinibacillus</taxon>
    </lineage>
</organism>
<dbReference type="InterPro" id="IPR014576">
    <property type="entry name" value="Pesterase_YhaO"/>
</dbReference>
<evidence type="ECO:0000259" key="2">
    <source>
        <dbReference type="Pfam" id="PF00149"/>
    </source>
</evidence>
<proteinExistence type="predicted"/>
<evidence type="ECO:0000313" key="4">
    <source>
        <dbReference type="Proteomes" id="UP000199095"/>
    </source>
</evidence>
<dbReference type="STRING" id="237682.SAMN05421676_102275"/>
<keyword evidence="3" id="KW-0540">Nuclease</keyword>
<keyword evidence="1" id="KW-0378">Hydrolase</keyword>
<dbReference type="InterPro" id="IPR029052">
    <property type="entry name" value="Metallo-depent_PP-like"/>
</dbReference>
<dbReference type="PIRSF" id="PIRSF033091">
    <property type="entry name" value="Pesterase_YhaO"/>
    <property type="match status" value="1"/>
</dbReference>
<reference evidence="4" key="1">
    <citation type="submission" date="2016-10" db="EMBL/GenBank/DDBJ databases">
        <authorList>
            <person name="Varghese N."/>
            <person name="Submissions S."/>
        </authorList>
    </citation>
    <scope>NUCLEOTIDE SEQUENCE [LARGE SCALE GENOMIC DNA]</scope>
    <source>
        <strain evidence="4">CGMCC 1.3566</strain>
    </source>
</reference>
<dbReference type="CDD" id="cd00840">
    <property type="entry name" value="MPP_Mre11_N"/>
    <property type="match status" value="1"/>
</dbReference>
<dbReference type="EMBL" id="FOHJ01000002">
    <property type="protein sequence ID" value="SES98513.1"/>
    <property type="molecule type" value="Genomic_DNA"/>
</dbReference>
<dbReference type="InterPro" id="IPR004843">
    <property type="entry name" value="Calcineurin-like_PHP"/>
</dbReference>
<accession>A0A1I0AVW0</accession>
<dbReference type="SUPFAM" id="SSF56300">
    <property type="entry name" value="Metallo-dependent phosphatases"/>
    <property type="match status" value="1"/>
</dbReference>